<dbReference type="InterPro" id="IPR051338">
    <property type="entry name" value="NodU/CmcH_Carbamoyltrnsfr"/>
</dbReference>
<evidence type="ECO:0000259" key="2">
    <source>
        <dbReference type="Pfam" id="PF02543"/>
    </source>
</evidence>
<dbReference type="Proteomes" id="UP000529843">
    <property type="component" value="Unassembled WGS sequence"/>
</dbReference>
<evidence type="ECO:0000259" key="3">
    <source>
        <dbReference type="Pfam" id="PF16861"/>
    </source>
</evidence>
<dbReference type="CDD" id="cd24098">
    <property type="entry name" value="ASKHA_NBD_TobZ_N"/>
    <property type="match status" value="1"/>
</dbReference>
<reference evidence="4 5" key="1">
    <citation type="journal article" date="2019" name="Environ. Microbiol.">
        <title>Genomics insights into ecotype formation of ammonia-oxidizing archaea in the deep ocean.</title>
        <authorList>
            <person name="Wang Y."/>
            <person name="Huang J.M."/>
            <person name="Cui G.J."/>
            <person name="Nunoura T."/>
            <person name="Takaki Y."/>
            <person name="Li W.L."/>
            <person name="Li J."/>
            <person name="Gao Z.M."/>
            <person name="Takai K."/>
            <person name="Zhang A.Q."/>
            <person name="Stepanauskas R."/>
        </authorList>
    </citation>
    <scope>NUCLEOTIDE SEQUENCE [LARGE SCALE GENOMIC DNA]</scope>
    <source>
        <strain evidence="4 5">N8</strain>
    </source>
</reference>
<name>A0A7K4NLE4_9ARCH</name>
<dbReference type="PANTHER" id="PTHR34847:SF1">
    <property type="entry name" value="NODULATION PROTEIN U"/>
    <property type="match status" value="1"/>
</dbReference>
<dbReference type="Pfam" id="PF16861">
    <property type="entry name" value="Carbam_trans_C"/>
    <property type="match status" value="1"/>
</dbReference>
<gene>
    <name evidence="4" type="ORF">HX804_02245</name>
</gene>
<organism evidence="4 5">
    <name type="scientific">Marine Group I thaumarchaeote</name>
    <dbReference type="NCBI Taxonomy" id="2511932"/>
    <lineage>
        <taxon>Archaea</taxon>
        <taxon>Nitrososphaerota</taxon>
        <taxon>Marine Group I</taxon>
    </lineage>
</organism>
<feature type="domain" description="Carbamoyltransferase C-terminal" evidence="3">
    <location>
        <begin position="399"/>
        <end position="566"/>
    </location>
</feature>
<evidence type="ECO:0000313" key="4">
    <source>
        <dbReference type="EMBL" id="NWK02115.1"/>
    </source>
</evidence>
<feature type="domain" description="Carbamoyltransferase" evidence="2">
    <location>
        <begin position="4"/>
        <end position="339"/>
    </location>
</feature>
<dbReference type="EMBL" id="JACAST010000012">
    <property type="protein sequence ID" value="NWK02115.1"/>
    <property type="molecule type" value="Genomic_DNA"/>
</dbReference>
<dbReference type="Gene3D" id="3.90.870.20">
    <property type="entry name" value="Carbamoyltransferase, C-terminal domain"/>
    <property type="match status" value="1"/>
</dbReference>
<dbReference type="GO" id="GO:0016740">
    <property type="term" value="F:transferase activity"/>
    <property type="evidence" value="ECO:0007669"/>
    <property type="project" value="UniProtKB-KW"/>
</dbReference>
<protein>
    <submittedName>
        <fullName evidence="4">Carbamoyltransferase</fullName>
    </submittedName>
</protein>
<evidence type="ECO:0000313" key="5">
    <source>
        <dbReference type="Proteomes" id="UP000529843"/>
    </source>
</evidence>
<dbReference type="AlphaFoldDB" id="A0A7K4NLE4"/>
<dbReference type="InterPro" id="IPR003696">
    <property type="entry name" value="Carbtransf_dom"/>
</dbReference>
<dbReference type="InterPro" id="IPR038152">
    <property type="entry name" value="Carbam_trans_C_sf"/>
</dbReference>
<sequence length="567" mass="64393">MYTLGISCYYHDSAASLLIDGKVLAAVEEERFSRKKFDDSFPKMAIDWCLKEAGISPENIDSVAFYDKPVLKFERLLDNYIAVAPRGLYSFLNVIPMWLHKRLWVKDEISKHLKCFNGKIIFPEHHVSHAAHAFFTSPFDEAAILTVDGVGEWTTASFGTAYDTTIKLTNDIRWPHSLGLFYSAFTYFLGFKVNEGEYKLMGMSAYGKPKYYDLIMENLVDVKNDGSVHLNMKYFSFTYDKVMTNQNFSDLFGVPPRKEDSNAEQIHYDIAASAQLVLEDILLKMVNHVHKKTGMKNLCLGGGVALNGVANYRILKDGPFENLHIPPSPGDGGSAIGCAQYLYYCHKKNKRKIEHNVESVKNNIFVGPSYSNDEIKSFLDKNKIHYEFLEKNSLLETTAKLISDGNVVGWYQGKMEWGPRALGNRSILADPRNAKMKDILNEKIKHRESFRPFAPCILEEYASEYFDIDTTSPYMLLVAPVKKPEKIPAVTHVDGTGRLQTVSKDTNPLFYDLINEFYKITGVPVLVNTSMNVRGEPIVNTLEQAYSMIIKTDMDYIVMGNYIVKKQ</sequence>
<dbReference type="Gene3D" id="3.30.420.40">
    <property type="match status" value="2"/>
</dbReference>
<comment type="caution">
    <text evidence="4">The sequence shown here is derived from an EMBL/GenBank/DDBJ whole genome shotgun (WGS) entry which is preliminary data.</text>
</comment>
<keyword evidence="4" id="KW-0808">Transferase</keyword>
<dbReference type="Pfam" id="PF02543">
    <property type="entry name" value="Carbam_trans_N"/>
    <property type="match status" value="1"/>
</dbReference>
<dbReference type="SUPFAM" id="SSF53067">
    <property type="entry name" value="Actin-like ATPase domain"/>
    <property type="match status" value="1"/>
</dbReference>
<dbReference type="PANTHER" id="PTHR34847">
    <property type="entry name" value="NODULATION PROTEIN U"/>
    <property type="match status" value="1"/>
</dbReference>
<dbReference type="InterPro" id="IPR043129">
    <property type="entry name" value="ATPase_NBD"/>
</dbReference>
<accession>A0A7K4NLE4</accession>
<dbReference type="InterPro" id="IPR031730">
    <property type="entry name" value="Carbam_trans_C"/>
</dbReference>
<comment type="similarity">
    <text evidence="1">Belongs to the NodU/CmcH family.</text>
</comment>
<evidence type="ECO:0000256" key="1">
    <source>
        <dbReference type="ARBA" id="ARBA00006129"/>
    </source>
</evidence>
<proteinExistence type="inferred from homology"/>